<dbReference type="PANTHER" id="PTHR19879">
    <property type="entry name" value="TRANSCRIPTION INITIATION FACTOR TFIID"/>
    <property type="match status" value="1"/>
</dbReference>
<dbReference type="SMART" id="SM00320">
    <property type="entry name" value="WD40"/>
    <property type="match status" value="3"/>
</dbReference>
<name>A0A836HHA5_9TRYP</name>
<dbReference type="InterPro" id="IPR015943">
    <property type="entry name" value="WD40/YVTN_repeat-like_dom_sf"/>
</dbReference>
<dbReference type="EMBL" id="JAFJZO010000035">
    <property type="protein sequence ID" value="KAG5492659.1"/>
    <property type="molecule type" value="Genomic_DNA"/>
</dbReference>
<dbReference type="Gene3D" id="2.130.10.10">
    <property type="entry name" value="YVTN repeat-like/Quinoprotein amine dehydrogenase"/>
    <property type="match status" value="1"/>
</dbReference>
<gene>
    <name evidence="1" type="ORF">JKF63_01238</name>
</gene>
<dbReference type="RefSeq" id="XP_067753443.1">
    <property type="nucleotide sequence ID" value="XM_067897286.1"/>
</dbReference>
<accession>A0A836HHA5</accession>
<keyword evidence="2" id="KW-1185">Reference proteome</keyword>
<proteinExistence type="predicted"/>
<dbReference type="Gene3D" id="3.80.10.10">
    <property type="entry name" value="Ribonuclease Inhibitor"/>
    <property type="match status" value="1"/>
</dbReference>
<dbReference type="SUPFAM" id="SSF50978">
    <property type="entry name" value="WD40 repeat-like"/>
    <property type="match status" value="1"/>
</dbReference>
<dbReference type="InterPro" id="IPR036322">
    <property type="entry name" value="WD40_repeat_dom_sf"/>
</dbReference>
<dbReference type="GO" id="GO:0005669">
    <property type="term" value="C:transcription factor TFIID complex"/>
    <property type="evidence" value="ECO:0007669"/>
    <property type="project" value="TreeGrafter"/>
</dbReference>
<comment type="caution">
    <text evidence="1">The sequence shown here is derived from an EMBL/GenBank/DDBJ whole genome shotgun (WGS) entry which is preliminary data.</text>
</comment>
<protein>
    <submittedName>
        <fullName evidence="1">Uncharacterized protein</fullName>
    </submittedName>
</protein>
<dbReference type="GO" id="GO:0016251">
    <property type="term" value="F:RNA polymerase II general transcription initiation factor activity"/>
    <property type="evidence" value="ECO:0007669"/>
    <property type="project" value="TreeGrafter"/>
</dbReference>
<sequence>MQNFPTAAARHAATAQVNTTGSAAPFPLGGASPASEFEACCRALSHKANQAVVEQLPVLQSGAIVDLSRNYVGSAGLQAIAVILPQNPNLTEIRAPRNGLSNDAVVHFCRAMRRHPKLSVLDFSDNRDVSLAAGLSLLNLAQLTPSLRVVKLEGTHVPAAVESKLARALEYNAKHHSTFSPPTAAAPLTASAVAPPSASPSRAAVPVTNEVQTLQKLRAQVTAALENGYRLPPASPKTGWRVLDVAILAPPLLFETEVRILCNEIFPRINKEFASHRIALCPVVVSDSAEVRKGCGTVGERLAGSHSHRTAGSYSRALHFRSARDVLSIAERGRFMAIELVGDHPGDYAQLPASEMLQLGRVPHTASERAQIDDDKRPQEAAVPLQPVLYEAHEAALRATRWLFVATRRETRALEVPAALAPLLTADPSIAHPDRHGSVTRAIVVGDGSSLHSVLGANKVRESSGKGSLMSPIAIPTSVEWDYGIEEYQWKRHLSWREHVVATAPVAELVVSKYTATFDCIDPHGCVRLKHLGGFQIAMYDRLRTVVEACIDAETRNPEATDVAELSGTGLDSLDGLLRRIGTQRVWDRAYFQALAAAGSGAAKKNLMNRMILYAANPPSRNILLLHGTDSTSLANLIARSVTRLQSLQHTYTLAAYTTRSVLLQEEPTDLRGAMTHIVSQLTTDAAVLRYVNAEVDLERLSAFFRQLLSGSVAVKKIGGAVQANATMTAAAAAMRAAGLPDYIAQYTLGSNEATDDGQTASTHAYVVLLDGLEGFATPVQPCGALVHPPGGAGHTATDSGGVEPSSWSAEMITNSALVSAAPPLTGVPIPDTRRKPQSVPMNVLLPSSLARNVRLIASCATDSATFQAFHHRGRDSVEKLSFGAVSANEVEQYLSPVSLARIGLVFSDDDFNCARCKRDAPIAEYMNYLLDAARSVHEAPGFLTQSQAIQTFPETLEDAAQGVYDRLVEAFGLPVTRHALGLLMTSRWGLFLPELRDLLPSLSTCRLQELLRLLRPALEQEVPPAAAEMMSLRSGNVVLGPIRLTAPSFLEVVRLESLKMVADELQVEDDQRVWHAQLAQYYISIVYRWLQPSRTTEMPIKVSRVNQAPAPESYAHPETHALERQAMKEVIYHIAQSGNCWSRIDVTILSLPFMERVYELGLGYAYLRDLTAAFNERYQRHLLGEDIVEPSWQQHQIAIEYDSAKAALREGGDADSGLGASSPLSSRFALPAVLSRMRDYICFAHEHGLLLSLHPNLVAQVALQIPATLLNSVQRDAVTYLYNQLEKKGVYEAKHAPPSRVFFKSLISVAATGQGKQPTHLGPITCCAFLPNRRFIVTASSDRSLAWVNPENGTVAWYARQLTAAVESLTVCRTSGYVAALSGDRSVWIYDGLQGTLVSQYRGSKWFDAPIVSLTFSARGRYLWVLTTGARVYGFVCESGALRCSMGLAELLQSGNASFLNKETAESMLTGPTAAEEMRLNAAEWRHRRTHVHILVDSEDDEVCTTVTATEVRQWRLHPWDESLSSRGDDIGPAPKSTALVAAELTMSCSLGTSPVHAPARPSGYKIMELWQPSSLQLPHKCVLVAPHSDLEVQLLMLRHGDETARVVVRFPLVATPTSTPAEVETLHEVSLMRTSPDGRWLSVGLTSGAINLFCVRAAYRVWQQQQQQGQEASSTAVVCRPTRIYTSLITRPGLKPTPPRSLVFHRTGQFLFALSNRLVSWHLPDADSVRLPTDAAEAICSVTDGEYVQSNTPTCLTVLPPPTLCSNDSELPANIADIAIGDDSGRVSLLKLWRQVI</sequence>
<dbReference type="Pfam" id="PF00400">
    <property type="entry name" value="WD40"/>
    <property type="match status" value="1"/>
</dbReference>
<organism evidence="1 2">
    <name type="scientific">Porcisia hertigi</name>
    <dbReference type="NCBI Taxonomy" id="2761500"/>
    <lineage>
        <taxon>Eukaryota</taxon>
        <taxon>Discoba</taxon>
        <taxon>Euglenozoa</taxon>
        <taxon>Kinetoplastea</taxon>
        <taxon>Metakinetoplastina</taxon>
        <taxon>Trypanosomatida</taxon>
        <taxon>Trypanosomatidae</taxon>
        <taxon>Leishmaniinae</taxon>
        <taxon>Porcisia</taxon>
    </lineage>
</organism>
<evidence type="ECO:0000313" key="2">
    <source>
        <dbReference type="Proteomes" id="UP000674318"/>
    </source>
</evidence>
<dbReference type="GO" id="GO:0006367">
    <property type="term" value="P:transcription initiation at RNA polymerase II promoter"/>
    <property type="evidence" value="ECO:0007669"/>
    <property type="project" value="TreeGrafter"/>
</dbReference>
<dbReference type="KEGG" id="phet:94287363"/>
<dbReference type="GeneID" id="94287363"/>
<reference evidence="1 2" key="1">
    <citation type="submission" date="2021-02" db="EMBL/GenBank/DDBJ databases">
        <title>Porcisia hertigi Genome sequencing and assembly.</title>
        <authorList>
            <person name="Almutairi H."/>
            <person name="Gatherer D."/>
        </authorList>
    </citation>
    <scope>NUCLEOTIDE SEQUENCE [LARGE SCALE GENOMIC DNA]</scope>
    <source>
        <strain evidence="1 2">C119</strain>
    </source>
</reference>
<dbReference type="InterPro" id="IPR032675">
    <property type="entry name" value="LRR_dom_sf"/>
</dbReference>
<dbReference type="PANTHER" id="PTHR19879:SF1">
    <property type="entry name" value="CANNONBALL-RELATED"/>
    <property type="match status" value="1"/>
</dbReference>
<dbReference type="Proteomes" id="UP000674318">
    <property type="component" value="Chromosome 35"/>
</dbReference>
<evidence type="ECO:0000313" key="1">
    <source>
        <dbReference type="EMBL" id="KAG5492659.1"/>
    </source>
</evidence>
<dbReference type="InterPro" id="IPR001680">
    <property type="entry name" value="WD40_rpt"/>
</dbReference>
<dbReference type="SUPFAM" id="SSF52047">
    <property type="entry name" value="RNI-like"/>
    <property type="match status" value="1"/>
</dbReference>
<dbReference type="OrthoDB" id="120976at2759"/>